<reference evidence="3" key="1">
    <citation type="submission" date="2022-08" db="EMBL/GenBank/DDBJ databases">
        <title>Genome sequencing of Nocardioides sp. STR2.</title>
        <authorList>
            <person name="So Y."/>
        </authorList>
    </citation>
    <scope>NUCLEOTIDE SEQUENCE</scope>
    <source>
        <strain evidence="3">STR2</strain>
    </source>
</reference>
<name>A0ABT4C9H6_9ACTN</name>
<dbReference type="InterPro" id="IPR005183">
    <property type="entry name" value="DUF305_CopM-like"/>
</dbReference>
<feature type="domain" description="DUF305" evidence="2">
    <location>
        <begin position="66"/>
        <end position="200"/>
    </location>
</feature>
<feature type="chain" id="PRO_5045367964" evidence="1">
    <location>
        <begin position="23"/>
        <end position="211"/>
    </location>
</feature>
<evidence type="ECO:0000313" key="4">
    <source>
        <dbReference type="Proteomes" id="UP001074726"/>
    </source>
</evidence>
<dbReference type="Gene3D" id="1.20.1260.10">
    <property type="match status" value="1"/>
</dbReference>
<dbReference type="EMBL" id="JAPPUX010000001">
    <property type="protein sequence ID" value="MCY4725623.1"/>
    <property type="molecule type" value="Genomic_DNA"/>
</dbReference>
<evidence type="ECO:0000256" key="1">
    <source>
        <dbReference type="SAM" id="SignalP"/>
    </source>
</evidence>
<dbReference type="Pfam" id="PF03713">
    <property type="entry name" value="DUF305"/>
    <property type="match status" value="1"/>
</dbReference>
<protein>
    <submittedName>
        <fullName evidence="3">DUF305 domain-containing protein</fullName>
    </submittedName>
</protein>
<gene>
    <name evidence="3" type="ORF">NYO98_04970</name>
</gene>
<organism evidence="3 4">
    <name type="scientific">Nocardioides pini</name>
    <dbReference type="NCBI Taxonomy" id="2975053"/>
    <lineage>
        <taxon>Bacteria</taxon>
        <taxon>Bacillati</taxon>
        <taxon>Actinomycetota</taxon>
        <taxon>Actinomycetes</taxon>
        <taxon>Propionibacteriales</taxon>
        <taxon>Nocardioidaceae</taxon>
        <taxon>Nocardioides</taxon>
    </lineage>
</organism>
<accession>A0ABT4C9H6</accession>
<dbReference type="InterPro" id="IPR012347">
    <property type="entry name" value="Ferritin-like"/>
</dbReference>
<dbReference type="PANTHER" id="PTHR36933">
    <property type="entry name" value="SLL0788 PROTEIN"/>
    <property type="match status" value="1"/>
</dbReference>
<dbReference type="RefSeq" id="WP_268110418.1">
    <property type="nucleotide sequence ID" value="NZ_JAPPUX010000001.1"/>
</dbReference>
<dbReference type="Proteomes" id="UP001074726">
    <property type="component" value="Unassembled WGS sequence"/>
</dbReference>
<keyword evidence="1" id="KW-0732">Signal</keyword>
<evidence type="ECO:0000259" key="2">
    <source>
        <dbReference type="Pfam" id="PF03713"/>
    </source>
</evidence>
<sequence length="211" mass="23348">MRRTIVAAVVAAALVGGAAAGAAVTAYDDDWPHPMMSGEVSGWTPGHPTGHMGGTWGGHHVSVASEQEYLAEMVAHHREAIDAARELRRSDRATMRRFGERIVQAQSAQVAQMEAWLGEWYADESTDTDYEPMMRDLTGLAGDRLDRTFLQDMVGHHMAAVMMSQHLLASGLVDHDEVAVLAADIRDDQHAEILRMRAWLRDWFGVGWMMP</sequence>
<keyword evidence="4" id="KW-1185">Reference proteome</keyword>
<feature type="signal peptide" evidence="1">
    <location>
        <begin position="1"/>
        <end position="22"/>
    </location>
</feature>
<evidence type="ECO:0000313" key="3">
    <source>
        <dbReference type="EMBL" id="MCY4725623.1"/>
    </source>
</evidence>
<dbReference type="PANTHER" id="PTHR36933:SF1">
    <property type="entry name" value="SLL0788 PROTEIN"/>
    <property type="match status" value="1"/>
</dbReference>
<comment type="caution">
    <text evidence="3">The sequence shown here is derived from an EMBL/GenBank/DDBJ whole genome shotgun (WGS) entry which is preliminary data.</text>
</comment>
<proteinExistence type="predicted"/>